<dbReference type="PROSITE" id="PS50011">
    <property type="entry name" value="PROTEIN_KINASE_DOM"/>
    <property type="match status" value="1"/>
</dbReference>
<dbReference type="STRING" id="1081104.A0A167IMD8"/>
<name>A0A167IMD8_CORFA</name>
<dbReference type="GO" id="GO:0007165">
    <property type="term" value="P:signal transduction"/>
    <property type="evidence" value="ECO:0007669"/>
    <property type="project" value="TreeGrafter"/>
</dbReference>
<dbReference type="PANTHER" id="PTHR48011:SF4">
    <property type="entry name" value="MITOGEN-ACTIVATED PROTEIN KINASE KINASE KINASE 19"/>
    <property type="match status" value="1"/>
</dbReference>
<dbReference type="RefSeq" id="XP_018699785.1">
    <property type="nucleotide sequence ID" value="XM_018853041.1"/>
</dbReference>
<dbReference type="GO" id="GO:0005524">
    <property type="term" value="F:ATP binding"/>
    <property type="evidence" value="ECO:0007669"/>
    <property type="project" value="InterPro"/>
</dbReference>
<dbReference type="EMBL" id="AZHB01000049">
    <property type="protein sequence ID" value="OAA49227.1"/>
    <property type="molecule type" value="Genomic_DNA"/>
</dbReference>
<organism evidence="2 3">
    <name type="scientific">Cordyceps fumosorosea (strain ARSEF 2679)</name>
    <name type="common">Isaria fumosorosea</name>
    <dbReference type="NCBI Taxonomy" id="1081104"/>
    <lineage>
        <taxon>Eukaryota</taxon>
        <taxon>Fungi</taxon>
        <taxon>Dikarya</taxon>
        <taxon>Ascomycota</taxon>
        <taxon>Pezizomycotina</taxon>
        <taxon>Sordariomycetes</taxon>
        <taxon>Hypocreomycetidae</taxon>
        <taxon>Hypocreales</taxon>
        <taxon>Cordycipitaceae</taxon>
        <taxon>Cordyceps</taxon>
    </lineage>
</organism>
<dbReference type="InterPro" id="IPR052751">
    <property type="entry name" value="Plant_MAPKKK"/>
</dbReference>
<dbReference type="PANTHER" id="PTHR48011">
    <property type="entry name" value="CCR4-NOT TRANSCRIPTIONAL COMPLEX SUBUNIT CAF120-RELATED"/>
    <property type="match status" value="1"/>
</dbReference>
<dbReference type="InterPro" id="IPR000719">
    <property type="entry name" value="Prot_kinase_dom"/>
</dbReference>
<gene>
    <name evidence="2" type="ORF">ISF_09439</name>
</gene>
<protein>
    <submittedName>
        <fullName evidence="2">Protein kinase-like domain protein</fullName>
    </submittedName>
</protein>
<comment type="caution">
    <text evidence="2">The sequence shown here is derived from an EMBL/GenBank/DDBJ whole genome shotgun (WGS) entry which is preliminary data.</text>
</comment>
<keyword evidence="3" id="KW-1185">Reference proteome</keyword>
<dbReference type="Pfam" id="PF00069">
    <property type="entry name" value="Pkinase"/>
    <property type="match status" value="1"/>
</dbReference>
<dbReference type="OrthoDB" id="1668230at2759"/>
<dbReference type="SUPFAM" id="SSF56112">
    <property type="entry name" value="Protein kinase-like (PK-like)"/>
    <property type="match status" value="1"/>
</dbReference>
<dbReference type="InterPro" id="IPR011009">
    <property type="entry name" value="Kinase-like_dom_sf"/>
</dbReference>
<feature type="domain" description="Protein kinase" evidence="1">
    <location>
        <begin position="21"/>
        <end position="263"/>
    </location>
</feature>
<reference evidence="2 3" key="1">
    <citation type="journal article" date="2016" name="Genome Biol. Evol.">
        <title>Divergent and convergent evolution of fungal pathogenicity.</title>
        <authorList>
            <person name="Shang Y."/>
            <person name="Xiao G."/>
            <person name="Zheng P."/>
            <person name="Cen K."/>
            <person name="Zhan S."/>
            <person name="Wang C."/>
        </authorList>
    </citation>
    <scope>NUCLEOTIDE SEQUENCE [LARGE SCALE GENOMIC DNA]</scope>
    <source>
        <strain evidence="2 3">ARSEF 2679</strain>
    </source>
</reference>
<keyword evidence="2" id="KW-0808">Transferase</keyword>
<dbReference type="Gene3D" id="1.10.510.10">
    <property type="entry name" value="Transferase(Phosphotransferase) domain 1"/>
    <property type="match status" value="1"/>
</dbReference>
<accession>A0A167IMD8</accession>
<keyword evidence="2" id="KW-0418">Kinase</keyword>
<evidence type="ECO:0000313" key="2">
    <source>
        <dbReference type="EMBL" id="OAA49227.1"/>
    </source>
</evidence>
<proteinExistence type="predicted"/>
<dbReference type="AlphaFoldDB" id="A0A167IMD8"/>
<evidence type="ECO:0000313" key="3">
    <source>
        <dbReference type="Proteomes" id="UP000076744"/>
    </source>
</evidence>
<dbReference type="GeneID" id="30025731"/>
<evidence type="ECO:0000259" key="1">
    <source>
        <dbReference type="PROSITE" id="PS50011"/>
    </source>
</evidence>
<sequence length="268" mass="30048">MTSTSRLAHTCDQGSQLPVDFNKLKFIAHGTSGVVYAIDEHRVLKEYYDAEDGAEERKALDRLGPHPNIIAYYGNADQKSIVLERGIPLLSLSGTSDIRMQDREAWIKDLAEGLLHIHKHNIVHGDVGCENMVLVKNRVKIIDFEGCAMDGKDGTAAYKWHNRRDLSVDTKSDIFAYGCVVYQILTGKTTLFELAEVADRDKVARRLWSEKRFPDVRGLRLDSVMLGCWSGELTSMEDVVAALDSASRPRGVFGRAASLYRWLVSFLT</sequence>
<dbReference type="Proteomes" id="UP000076744">
    <property type="component" value="Unassembled WGS sequence"/>
</dbReference>
<dbReference type="GO" id="GO:0004672">
    <property type="term" value="F:protein kinase activity"/>
    <property type="evidence" value="ECO:0007669"/>
    <property type="project" value="InterPro"/>
</dbReference>